<evidence type="ECO:0000313" key="1">
    <source>
        <dbReference type="EMBL" id="AMQ83835.1"/>
    </source>
</evidence>
<protein>
    <submittedName>
        <fullName evidence="1">Uncharacterized protein</fullName>
    </submittedName>
</protein>
<evidence type="ECO:0000313" key="2">
    <source>
        <dbReference type="Proteomes" id="UP000075187"/>
    </source>
</evidence>
<organism evidence="1 2">
    <name type="scientific">Pseudomonas glycinae</name>
    <dbReference type="NCBI Taxonomy" id="1785145"/>
    <lineage>
        <taxon>Bacteria</taxon>
        <taxon>Pseudomonadati</taxon>
        <taxon>Pseudomonadota</taxon>
        <taxon>Gammaproteobacteria</taxon>
        <taxon>Pseudomonadales</taxon>
        <taxon>Pseudomonadaceae</taxon>
        <taxon>Pseudomonas</taxon>
    </lineage>
</organism>
<reference evidence="1" key="1">
    <citation type="submission" date="2017-12" db="EMBL/GenBank/DDBJ databases">
        <title>Pseudomonas sp. MS586 complete sequence.</title>
        <authorList>
            <person name="Lu S."/>
            <person name="Deng P."/>
        </authorList>
    </citation>
    <scope>NUCLEOTIDE SEQUENCE</scope>
    <source>
        <strain evidence="1">MS586</strain>
    </source>
</reference>
<gene>
    <name evidence="1" type="ORF">AWU82_11115</name>
</gene>
<dbReference type="EMBL" id="CP014205">
    <property type="protein sequence ID" value="AMQ83835.1"/>
    <property type="molecule type" value="Genomic_DNA"/>
</dbReference>
<accession>A0ABM5ZK21</accession>
<dbReference type="Proteomes" id="UP000075187">
    <property type="component" value="Chromosome"/>
</dbReference>
<sequence>MSEITFHCNGRLAITVEPREIRMSHWLYAPLVVDQQRQQTLLDLSGSQWDLTSTTNETAGGIDLLLRKYPGDKPAVTLSVNLDDGMLWLGGRCVELSGLEAALELALSQAITG</sequence>
<proteinExistence type="predicted"/>
<keyword evidence="2" id="KW-1185">Reference proteome</keyword>
<name>A0ABM5ZK21_9PSED</name>